<proteinExistence type="predicted"/>
<dbReference type="Proteomes" id="UP000054988">
    <property type="component" value="Unassembled WGS sequence"/>
</dbReference>
<evidence type="ECO:0000313" key="2">
    <source>
        <dbReference type="EMBL" id="KTB38041.1"/>
    </source>
</evidence>
<accession>A0A0W0FP04</accession>
<organism evidence="2 3">
    <name type="scientific">Moniliophthora roreri</name>
    <name type="common">Frosty pod rot fungus</name>
    <name type="synonym">Monilia roreri</name>
    <dbReference type="NCBI Taxonomy" id="221103"/>
    <lineage>
        <taxon>Eukaryota</taxon>
        <taxon>Fungi</taxon>
        <taxon>Dikarya</taxon>
        <taxon>Basidiomycota</taxon>
        <taxon>Agaricomycotina</taxon>
        <taxon>Agaricomycetes</taxon>
        <taxon>Agaricomycetidae</taxon>
        <taxon>Agaricales</taxon>
        <taxon>Marasmiineae</taxon>
        <taxon>Marasmiaceae</taxon>
        <taxon>Moniliophthora</taxon>
    </lineage>
</organism>
<sequence length="57" mass="6372">MDQSGRNPGFSTKWPILNEQIDIIKKGNITLLGNNASGLAKSKNDKWPRSPLSYQDQ</sequence>
<reference evidence="2 3" key="1">
    <citation type="submission" date="2015-12" db="EMBL/GenBank/DDBJ databases">
        <title>Draft genome sequence of Moniliophthora roreri, the causal agent of frosty pod rot of cacao.</title>
        <authorList>
            <person name="Aime M.C."/>
            <person name="Diaz-Valderrama J.R."/>
            <person name="Kijpornyongpan T."/>
            <person name="Phillips-Mora W."/>
        </authorList>
    </citation>
    <scope>NUCLEOTIDE SEQUENCE [LARGE SCALE GENOMIC DNA]</scope>
    <source>
        <strain evidence="2 3">MCA 2952</strain>
    </source>
</reference>
<name>A0A0W0FP04_MONRR</name>
<feature type="region of interest" description="Disordered" evidence="1">
    <location>
        <begin position="35"/>
        <end position="57"/>
    </location>
</feature>
<gene>
    <name evidence="2" type="ORF">WG66_9387</name>
</gene>
<comment type="caution">
    <text evidence="2">The sequence shown here is derived from an EMBL/GenBank/DDBJ whole genome shotgun (WGS) entry which is preliminary data.</text>
</comment>
<protein>
    <submittedName>
        <fullName evidence="2">Uncharacterized protein</fullName>
    </submittedName>
</protein>
<dbReference type="AlphaFoldDB" id="A0A0W0FP04"/>
<evidence type="ECO:0000256" key="1">
    <source>
        <dbReference type="SAM" id="MobiDB-lite"/>
    </source>
</evidence>
<evidence type="ECO:0000313" key="3">
    <source>
        <dbReference type="Proteomes" id="UP000054988"/>
    </source>
</evidence>
<dbReference type="EMBL" id="LATX01001786">
    <property type="protein sequence ID" value="KTB38041.1"/>
    <property type="molecule type" value="Genomic_DNA"/>
</dbReference>